<dbReference type="Pfam" id="PF02493">
    <property type="entry name" value="MORN"/>
    <property type="match status" value="15"/>
</dbReference>
<dbReference type="SMART" id="SM00325">
    <property type="entry name" value="RhoGEF"/>
    <property type="match status" value="1"/>
</dbReference>
<feature type="region of interest" description="Disordered" evidence="2">
    <location>
        <begin position="1"/>
        <end position="98"/>
    </location>
</feature>
<proteinExistence type="predicted"/>
<dbReference type="SUPFAM" id="SSF48065">
    <property type="entry name" value="DBL homology domain (DH-domain)"/>
    <property type="match status" value="1"/>
</dbReference>
<feature type="compositionally biased region" description="Polar residues" evidence="2">
    <location>
        <begin position="556"/>
        <end position="567"/>
    </location>
</feature>
<feature type="compositionally biased region" description="Polar residues" evidence="2">
    <location>
        <begin position="42"/>
        <end position="68"/>
    </location>
</feature>
<dbReference type="SUPFAM" id="SSF50729">
    <property type="entry name" value="PH domain-like"/>
    <property type="match status" value="1"/>
</dbReference>
<feature type="domain" description="DH" evidence="4">
    <location>
        <begin position="860"/>
        <end position="1046"/>
    </location>
</feature>
<dbReference type="InterPro" id="IPR003409">
    <property type="entry name" value="MORN"/>
</dbReference>
<feature type="region of interest" description="Disordered" evidence="2">
    <location>
        <begin position="391"/>
        <end position="507"/>
    </location>
</feature>
<feature type="region of interest" description="Disordered" evidence="2">
    <location>
        <begin position="617"/>
        <end position="640"/>
    </location>
</feature>
<evidence type="ECO:0000256" key="2">
    <source>
        <dbReference type="SAM" id="MobiDB-lite"/>
    </source>
</evidence>
<feature type="compositionally biased region" description="Polar residues" evidence="2">
    <location>
        <begin position="617"/>
        <end position="628"/>
    </location>
</feature>
<dbReference type="GO" id="GO:0005829">
    <property type="term" value="C:cytosol"/>
    <property type="evidence" value="ECO:0007669"/>
    <property type="project" value="TreeGrafter"/>
</dbReference>
<dbReference type="PANTHER" id="PTHR43215:SF14">
    <property type="entry name" value="RADIAL SPOKE HEAD 1 HOMOLOG"/>
    <property type="match status" value="1"/>
</dbReference>
<feature type="compositionally biased region" description="Low complexity" evidence="2">
    <location>
        <begin position="331"/>
        <end position="341"/>
    </location>
</feature>
<reference evidence="5 6" key="1">
    <citation type="submission" date="2022-05" db="EMBL/GenBank/DDBJ databases">
        <authorList>
            <consortium name="Genoscope - CEA"/>
            <person name="William W."/>
        </authorList>
    </citation>
    <scope>NUCLEOTIDE SEQUENCE [LARGE SCALE GENOMIC DNA]</scope>
</reference>
<evidence type="ECO:0000259" key="3">
    <source>
        <dbReference type="PROSITE" id="PS50003"/>
    </source>
</evidence>
<dbReference type="Gene3D" id="2.30.29.30">
    <property type="entry name" value="Pleckstrin-homology domain (PH domain)/Phosphotyrosine-binding domain (PTB)"/>
    <property type="match status" value="1"/>
</dbReference>
<feature type="domain" description="PH" evidence="3">
    <location>
        <begin position="1066"/>
        <end position="1168"/>
    </location>
</feature>
<dbReference type="PANTHER" id="PTHR43215">
    <property type="entry name" value="RADIAL SPOKE HEAD 1 HOMOLOG"/>
    <property type="match status" value="1"/>
</dbReference>
<dbReference type="InterPro" id="IPR000219">
    <property type="entry name" value="DH_dom"/>
</dbReference>
<dbReference type="Proteomes" id="UP001159428">
    <property type="component" value="Unassembled WGS sequence"/>
</dbReference>
<dbReference type="InterPro" id="IPR035899">
    <property type="entry name" value="DBL_dom_sf"/>
</dbReference>
<dbReference type="SMART" id="SM00698">
    <property type="entry name" value="MORN"/>
    <property type="match status" value="16"/>
</dbReference>
<dbReference type="InterPro" id="IPR001849">
    <property type="entry name" value="PH_domain"/>
</dbReference>
<dbReference type="PROSITE" id="PS50003">
    <property type="entry name" value="PH_DOMAIN"/>
    <property type="match status" value="1"/>
</dbReference>
<evidence type="ECO:0000256" key="1">
    <source>
        <dbReference type="ARBA" id="ARBA00022737"/>
    </source>
</evidence>
<feature type="compositionally biased region" description="Polar residues" evidence="2">
    <location>
        <begin position="1"/>
        <end position="13"/>
    </location>
</feature>
<dbReference type="Pfam" id="PF00621">
    <property type="entry name" value="RhoGEF"/>
    <property type="match status" value="1"/>
</dbReference>
<protein>
    <recommendedName>
        <fullName evidence="7">DH domain-containing protein</fullName>
    </recommendedName>
</protein>
<evidence type="ECO:0000259" key="4">
    <source>
        <dbReference type="PROSITE" id="PS50010"/>
    </source>
</evidence>
<name>A0AAU9W5V4_9CNID</name>
<evidence type="ECO:0000313" key="6">
    <source>
        <dbReference type="Proteomes" id="UP001159428"/>
    </source>
</evidence>
<feature type="compositionally biased region" description="Basic and acidic residues" evidence="2">
    <location>
        <begin position="573"/>
        <end position="582"/>
    </location>
</feature>
<feature type="compositionally biased region" description="Polar residues" evidence="2">
    <location>
        <begin position="452"/>
        <end position="467"/>
    </location>
</feature>
<gene>
    <name evidence="5" type="ORF">PMEA_00035044</name>
</gene>
<sequence length="1615" mass="181177">MDREQNLITTSQGKENKMMESEEVKITPPARLKKAGKRNKTGDNTSLPACSQGSTITNGGTSTQATEKSLNRDVKESREPFNEENLSEREVTDTKSHETKNGVLKDSCVGEIVSSDEGSNGTCVVNSFAWSHNIAVSENDAEAVLSSVKNAAIEKDSNLRNETEDDKKLPLGFENSREECASPQDEESFFSAGEEAETNQDLSLTLPEVAKIVVGPSTTLENIDGPLVNGENSNEATTLTADHEEICEFQKSDQTNQRSIFQVVDGYLENISNVKEPSLQTIETKTLFAVKDDANVSDLVPTDSPDSDLQVETEVGAAEETEHSVSDSDQEWSSSSYTSSEGEYDVGYAEEARGIQEEQSAEQYNYNDEVFHVEEILSAFPNFTQIVNVTTDSEDDSNKGDSLNNTFKTVEDSTGENEASPLNIMSDSEEDDAGRQMLSHFPPSECPVIVDITTNDSIDVGNSSKQSPKAEDEACNDKGTSAVSTKDDMVSTRNSDQSDENVFLTDATNSNSTITNLMEESCDTKIVDDSESQPVERTGSFPLISNNGVLKVADTGQTPVSTENGNEVMSPDRNAEKSHSDEARKKLGETISETLDLDKEFCNVYKNIEKLEMMSENNVESSNEFTNETSKDDSGQNGEDSKTMVIAVDGMVSTEQTTHCKIKCVVTNESTMDDCVDGRNDKEVNESEEGIDTPSPVLAKRRPRKLRNPKGYSFETESGLLSPEDDVHVELKKIQNSGSFKRDGSSVLASESEADGMSPDGQQHDEVTPSPPPRVIAAQSKNLRYSLSFNTAAIRHPQREGGKRPKRGRSERSMTLPNNVFDVASRLFTSSSSTEPMHQDPITLITDNMPGTFQGFPINRRAQIALELYTTERSYIRGLETIVQLFMKPCEENKLLDKKEIKTMFSNIKDIFQINKDVLFNLLYLINHWHDKEQCVGDIFTDEVIERMKKKYADYCTNYDSAETLYKQKIKKKEFEAFLNSCYEHPVCQPGLNLPAYLITVVQRIPRYLLLLEDLYKRTPENHPDRNKLNKALSTMRNTAAFINNQLQTSIGQKAMVELRSRLIGLEAFEGQALIKEVDVVLSGKKTRKCLLFGDMLVFAVKGVSKTSEVEQTLELATLWCMDLEGNNPQSGKEDSLEVYTPEQSYFVEAGTKTEKKDWLQKLRTRIAMALHGTEATDKDEIETRKGTFTYKDGRHFCGNFVSGKRSGEGTLSWPNQARYQGNWEDDDRNGWGELTYNSGDKYRGDWLDDKQHGEGVMEYTNGDIYRGQWYEGDMHGQGTITFKNGDEFYGKFFHNEIEGYGELCCFSGLTYKGDWTRSKKHGKGWMQFPNGDVYNGQFANDRISGHGEMHYVDGSVYKGQWMENQRGGNGDYRRADGTHYIGGWSGDHITGKGYMKYANGDCYEGNWFKNTRFGQGVMKYSNGDVYEGVFEYDLRSKTGRMTYKDGSVYDGCWNNGLHHGKGKMTYSDKKSVYEGEWMLGMRHGEGRLKYSNGASYTGHWEFDKRNGRGMYTDPSSGYRYEGEWKNGHKHGKGVEHTPEGVYEGEWKDNMRHGQGREISVCETEFEGKWKENRKHGTGTKKLKNGRVEGQVWEEGKHVDISSIDVIELPLIQRR</sequence>
<dbReference type="Gene3D" id="1.20.900.10">
    <property type="entry name" value="Dbl homology (DH) domain"/>
    <property type="match status" value="1"/>
</dbReference>
<keyword evidence="1" id="KW-0677">Repeat</keyword>
<feature type="compositionally biased region" description="Basic and acidic residues" evidence="2">
    <location>
        <begin position="629"/>
        <end position="640"/>
    </location>
</feature>
<feature type="region of interest" description="Disordered" evidence="2">
    <location>
        <begin position="296"/>
        <end position="341"/>
    </location>
</feature>
<feature type="region of interest" description="Disordered" evidence="2">
    <location>
        <begin position="789"/>
        <end position="816"/>
    </location>
</feature>
<keyword evidence="6" id="KW-1185">Reference proteome</keyword>
<dbReference type="PROSITE" id="PS50010">
    <property type="entry name" value="DH_2"/>
    <property type="match status" value="1"/>
</dbReference>
<dbReference type="CDD" id="cd00160">
    <property type="entry name" value="RhoGEF"/>
    <property type="match status" value="1"/>
</dbReference>
<feature type="compositionally biased region" description="Basic and acidic residues" evidence="2">
    <location>
        <begin position="69"/>
        <end position="98"/>
    </location>
</feature>
<dbReference type="GO" id="GO:0005085">
    <property type="term" value="F:guanyl-nucleotide exchange factor activity"/>
    <property type="evidence" value="ECO:0007669"/>
    <property type="project" value="InterPro"/>
</dbReference>
<dbReference type="EMBL" id="CALNXJ010000009">
    <property type="protein sequence ID" value="CAH3103304.1"/>
    <property type="molecule type" value="Genomic_DNA"/>
</dbReference>
<organism evidence="5 6">
    <name type="scientific">Pocillopora meandrina</name>
    <dbReference type="NCBI Taxonomy" id="46732"/>
    <lineage>
        <taxon>Eukaryota</taxon>
        <taxon>Metazoa</taxon>
        <taxon>Cnidaria</taxon>
        <taxon>Anthozoa</taxon>
        <taxon>Hexacorallia</taxon>
        <taxon>Scleractinia</taxon>
        <taxon>Astrocoeniina</taxon>
        <taxon>Pocilloporidae</taxon>
        <taxon>Pocillopora</taxon>
    </lineage>
</organism>
<evidence type="ECO:0008006" key="7">
    <source>
        <dbReference type="Google" id="ProtNLM"/>
    </source>
</evidence>
<feature type="region of interest" description="Disordered" evidence="2">
    <location>
        <begin position="678"/>
        <end position="704"/>
    </location>
</feature>
<evidence type="ECO:0000313" key="5">
    <source>
        <dbReference type="EMBL" id="CAH3103304.1"/>
    </source>
</evidence>
<feature type="region of interest" description="Disordered" evidence="2">
    <location>
        <begin position="739"/>
        <end position="775"/>
    </location>
</feature>
<feature type="compositionally biased region" description="Basic and acidic residues" evidence="2">
    <location>
        <begin position="797"/>
        <end position="812"/>
    </location>
</feature>
<dbReference type="SUPFAM" id="SSF82185">
    <property type="entry name" value="Histone H3 K4-specific methyltransferase SET7/9 N-terminal domain"/>
    <property type="match status" value="4"/>
</dbReference>
<dbReference type="Gene3D" id="2.20.110.10">
    <property type="entry name" value="Histone H3 K4-specific methyltransferase SET7/9 N-terminal domain"/>
    <property type="match status" value="6"/>
</dbReference>
<dbReference type="InterPro" id="IPR011993">
    <property type="entry name" value="PH-like_dom_sf"/>
</dbReference>
<feature type="compositionally biased region" description="Basic and acidic residues" evidence="2">
    <location>
        <begin position="14"/>
        <end position="25"/>
    </location>
</feature>
<accession>A0AAU9W5V4</accession>
<dbReference type="SMART" id="SM00233">
    <property type="entry name" value="PH"/>
    <property type="match status" value="1"/>
</dbReference>
<feature type="region of interest" description="Disordered" evidence="2">
    <location>
        <begin position="556"/>
        <end position="582"/>
    </location>
</feature>
<comment type="caution">
    <text evidence="5">The sequence shown here is derived from an EMBL/GenBank/DDBJ whole genome shotgun (WGS) entry which is preliminary data.</text>
</comment>